<dbReference type="Proteomes" id="UP000292118">
    <property type="component" value="Chromosome"/>
</dbReference>
<evidence type="ECO:0000256" key="6">
    <source>
        <dbReference type="ARBA" id="ARBA00023316"/>
    </source>
</evidence>
<sequence length="385" mass="41283">MTDVFEHFAPTNQPTNQPPTRAPRRSAEKKRRRRRRRARAVLALCVVLAFVGGVATAAGGRLVEVLPNPLRGLENPFGAADYAGPGGDPVHVEIPAGATGTAMAHLLVEAGVVASARAFTSAFGQHPGAAGIQPGVYELLTGMRAADAVAALAAGGRVEERVTIPEGFTSAQVLERLEAQTHLTREELDAAVADPASIGLPDKAEGVVEGWLFPATYVVKPTQSAADVLGRMVARTTAELDRLGVPEDRRQTILIEASIVEREAPAEYRGKVARVIENRLAIDKPLGMDAIDAFGLGRPAHLITRAEFQDRNLPFASRVHRGLPPTAIGNPGAAAIEAAANPTPGDWLWFVTVNLHTGETRFTDDHSEFLVFRREYQRWAAENGF</sequence>
<keyword evidence="10" id="KW-1185">Reference proteome</keyword>
<feature type="transmembrane region" description="Helical" evidence="7">
    <location>
        <begin position="40"/>
        <end position="63"/>
    </location>
</feature>
<dbReference type="GO" id="GO:0008932">
    <property type="term" value="F:lytic endotransglycosylase activity"/>
    <property type="evidence" value="ECO:0007669"/>
    <property type="project" value="UniProtKB-UniRule"/>
</dbReference>
<keyword evidence="3 7" id="KW-1133">Transmembrane helix</keyword>
<dbReference type="GO" id="GO:0005886">
    <property type="term" value="C:plasma membrane"/>
    <property type="evidence" value="ECO:0007669"/>
    <property type="project" value="UniProtKB-SubCell"/>
</dbReference>
<evidence type="ECO:0000256" key="7">
    <source>
        <dbReference type="HAMAP-Rule" id="MF_02065"/>
    </source>
</evidence>
<dbReference type="EC" id="4.2.2.29" evidence="7"/>
<keyword evidence="5 7" id="KW-0456">Lyase</keyword>
<dbReference type="Pfam" id="PF02618">
    <property type="entry name" value="YceG"/>
    <property type="match status" value="1"/>
</dbReference>
<evidence type="ECO:0000256" key="8">
    <source>
        <dbReference type="SAM" id="MobiDB-lite"/>
    </source>
</evidence>
<name>A0A4P6F652_9MICO</name>
<dbReference type="GO" id="GO:0009252">
    <property type="term" value="P:peptidoglycan biosynthetic process"/>
    <property type="evidence" value="ECO:0007669"/>
    <property type="project" value="UniProtKB-UniRule"/>
</dbReference>
<evidence type="ECO:0000256" key="4">
    <source>
        <dbReference type="ARBA" id="ARBA00023136"/>
    </source>
</evidence>
<feature type="site" description="Important for catalytic activity" evidence="7">
    <location>
        <position position="263"/>
    </location>
</feature>
<keyword evidence="6 7" id="KW-0961">Cell wall biogenesis/degradation</keyword>
<evidence type="ECO:0000313" key="9">
    <source>
        <dbReference type="EMBL" id="QAY71104.1"/>
    </source>
</evidence>
<accession>A0A4P6F652</accession>
<dbReference type="InterPro" id="IPR003770">
    <property type="entry name" value="MLTG-like"/>
</dbReference>
<dbReference type="RefSeq" id="WP_129189482.1">
    <property type="nucleotide sequence ID" value="NZ_CP035493.1"/>
</dbReference>
<keyword evidence="4 7" id="KW-0472">Membrane</keyword>
<organism evidence="9 10">
    <name type="scientific">Xylanimonas protaetiae</name>
    <dbReference type="NCBI Taxonomy" id="2509457"/>
    <lineage>
        <taxon>Bacteria</taxon>
        <taxon>Bacillati</taxon>
        <taxon>Actinomycetota</taxon>
        <taxon>Actinomycetes</taxon>
        <taxon>Micrococcales</taxon>
        <taxon>Promicromonosporaceae</taxon>
        <taxon>Xylanimonas</taxon>
    </lineage>
</organism>
<proteinExistence type="inferred from homology"/>
<dbReference type="HAMAP" id="MF_02065">
    <property type="entry name" value="MltG"/>
    <property type="match status" value="1"/>
</dbReference>
<feature type="region of interest" description="Disordered" evidence="8">
    <location>
        <begin position="1"/>
        <end position="34"/>
    </location>
</feature>
<dbReference type="NCBIfam" id="TIGR00247">
    <property type="entry name" value="endolytic transglycosylase MltG"/>
    <property type="match status" value="1"/>
</dbReference>
<dbReference type="Gene3D" id="3.30.1490.480">
    <property type="entry name" value="Endolytic murein transglycosylase"/>
    <property type="match status" value="1"/>
</dbReference>
<dbReference type="OrthoDB" id="9814591at2"/>
<evidence type="ECO:0000256" key="2">
    <source>
        <dbReference type="ARBA" id="ARBA00022692"/>
    </source>
</evidence>
<comment type="catalytic activity">
    <reaction evidence="7">
        <text>a peptidoglycan chain = a peptidoglycan chain with N-acetyl-1,6-anhydromuramyl-[peptide] at the reducing end + a peptidoglycan chain with N-acetylglucosamine at the non-reducing end.</text>
        <dbReference type="EC" id="4.2.2.29"/>
    </reaction>
</comment>
<comment type="function">
    <text evidence="7">Functions as a peptidoglycan terminase that cleaves nascent peptidoglycan strands endolytically to terminate their elongation.</text>
</comment>
<keyword evidence="2 7" id="KW-0812">Transmembrane</keyword>
<evidence type="ECO:0000256" key="5">
    <source>
        <dbReference type="ARBA" id="ARBA00023239"/>
    </source>
</evidence>
<evidence type="ECO:0000256" key="1">
    <source>
        <dbReference type="ARBA" id="ARBA00022475"/>
    </source>
</evidence>
<gene>
    <name evidence="7 9" type="primary">mltG</name>
    <name evidence="9" type="ORF">ET471_14555</name>
</gene>
<dbReference type="EMBL" id="CP035493">
    <property type="protein sequence ID" value="QAY71104.1"/>
    <property type="molecule type" value="Genomic_DNA"/>
</dbReference>
<dbReference type="GO" id="GO:0071555">
    <property type="term" value="P:cell wall organization"/>
    <property type="evidence" value="ECO:0007669"/>
    <property type="project" value="UniProtKB-KW"/>
</dbReference>
<evidence type="ECO:0000313" key="10">
    <source>
        <dbReference type="Proteomes" id="UP000292118"/>
    </source>
</evidence>
<comment type="subcellular location">
    <subcellularLocation>
        <location evidence="7">Cell membrane</location>
        <topology evidence="7">Single-pass membrane protein</topology>
    </subcellularLocation>
</comment>
<reference evidence="9 10" key="1">
    <citation type="submission" date="2019-01" db="EMBL/GenBank/DDBJ databases">
        <title>Genome sequencing of strain FW10M-9.</title>
        <authorList>
            <person name="Heo J."/>
            <person name="Kim S.-J."/>
            <person name="Kim J.-S."/>
            <person name="Hong S.-B."/>
            <person name="Kwon S.-W."/>
        </authorList>
    </citation>
    <scope>NUCLEOTIDE SEQUENCE [LARGE SCALE GENOMIC DNA]</scope>
    <source>
        <strain evidence="9 10">FW10M-9</strain>
    </source>
</reference>
<dbReference type="PANTHER" id="PTHR30518:SF2">
    <property type="entry name" value="ENDOLYTIC MUREIN TRANSGLYCOSYLASE"/>
    <property type="match status" value="1"/>
</dbReference>
<dbReference type="KEGG" id="xya:ET471_14555"/>
<evidence type="ECO:0000256" key="3">
    <source>
        <dbReference type="ARBA" id="ARBA00022989"/>
    </source>
</evidence>
<dbReference type="PANTHER" id="PTHR30518">
    <property type="entry name" value="ENDOLYTIC MUREIN TRANSGLYCOSYLASE"/>
    <property type="match status" value="1"/>
</dbReference>
<dbReference type="AlphaFoldDB" id="A0A4P6F652"/>
<feature type="compositionally biased region" description="Basic residues" evidence="8">
    <location>
        <begin position="22"/>
        <end position="34"/>
    </location>
</feature>
<protein>
    <recommendedName>
        <fullName evidence="7">Endolytic murein transglycosylase</fullName>
        <ecNumber evidence="7">4.2.2.29</ecNumber>
    </recommendedName>
    <alternativeName>
        <fullName evidence="7">Peptidoglycan lytic transglycosylase</fullName>
    </alternativeName>
    <alternativeName>
        <fullName evidence="7">Peptidoglycan polymerization terminase</fullName>
    </alternativeName>
</protein>
<keyword evidence="1 7" id="KW-1003">Cell membrane</keyword>
<comment type="similarity">
    <text evidence="7">Belongs to the transglycosylase MltG family.</text>
</comment>